<keyword evidence="7 11" id="KW-0067">ATP-binding</keyword>
<dbReference type="Gene3D" id="3.30.230.10">
    <property type="match status" value="1"/>
</dbReference>
<dbReference type="HAMAP" id="MF_01498">
    <property type="entry name" value="RadA_bact"/>
    <property type="match status" value="1"/>
</dbReference>
<comment type="function">
    <text evidence="13">DNA-dependent ATPase involved in processing of recombination intermediates, plays a role in repairing DNA breaks. Stimulates the branch migration of RecA-mediated strand transfer reactions, allowing the 3' invading strand to extend heteroduplex DNA faster. Binds ssDNA in the presence of ADP but not other nucleotides, has ATPase activity that is stimulated by ssDNA and various branched DNA structures, but inhibited by SSB. Does not have RecA's homology-searching function.</text>
</comment>
<dbReference type="InterPro" id="IPR041166">
    <property type="entry name" value="Rubredoxin_2"/>
</dbReference>
<dbReference type="GO" id="GO:0008270">
    <property type="term" value="F:zinc ion binding"/>
    <property type="evidence" value="ECO:0007669"/>
    <property type="project" value="UniProtKB-KW"/>
</dbReference>
<dbReference type="PANTHER" id="PTHR32472">
    <property type="entry name" value="DNA REPAIR PROTEIN RADA"/>
    <property type="match status" value="1"/>
</dbReference>
<comment type="similarity">
    <text evidence="11 13">Belongs to the RecA family. RadA subfamily.</text>
</comment>
<dbReference type="FunFam" id="3.40.50.300:FF:000050">
    <property type="entry name" value="DNA repair protein RadA"/>
    <property type="match status" value="1"/>
</dbReference>
<dbReference type="NCBIfam" id="TIGR00416">
    <property type="entry name" value="sms"/>
    <property type="match status" value="1"/>
</dbReference>
<keyword evidence="16" id="KW-1185">Reference proteome</keyword>
<dbReference type="Pfam" id="PF13481">
    <property type="entry name" value="AAA_25"/>
    <property type="match status" value="1"/>
</dbReference>
<dbReference type="GO" id="GO:0005829">
    <property type="term" value="C:cytosol"/>
    <property type="evidence" value="ECO:0007669"/>
    <property type="project" value="TreeGrafter"/>
</dbReference>
<keyword evidence="3 11" id="KW-0227">DNA damage</keyword>
<keyword evidence="10 11" id="KW-0234">DNA repair</keyword>
<dbReference type="OrthoDB" id="9803906at2"/>
<dbReference type="InterPro" id="IPR020588">
    <property type="entry name" value="RecA_ATP-bd"/>
</dbReference>
<keyword evidence="6 13" id="KW-0862">Zinc</keyword>
<keyword evidence="1 11" id="KW-0479">Metal-binding</keyword>
<evidence type="ECO:0000256" key="10">
    <source>
        <dbReference type="ARBA" id="ARBA00023204"/>
    </source>
</evidence>
<dbReference type="GO" id="GO:0004252">
    <property type="term" value="F:serine-type endopeptidase activity"/>
    <property type="evidence" value="ECO:0007669"/>
    <property type="project" value="InterPro"/>
</dbReference>
<dbReference type="PANTHER" id="PTHR32472:SF10">
    <property type="entry name" value="DNA REPAIR PROTEIN RADA-LIKE PROTEIN"/>
    <property type="match status" value="1"/>
</dbReference>
<dbReference type="GO" id="GO:0003684">
    <property type="term" value="F:damaged DNA binding"/>
    <property type="evidence" value="ECO:0007669"/>
    <property type="project" value="InterPro"/>
</dbReference>
<evidence type="ECO:0000313" key="16">
    <source>
        <dbReference type="Proteomes" id="UP000093514"/>
    </source>
</evidence>
<evidence type="ECO:0000256" key="1">
    <source>
        <dbReference type="ARBA" id="ARBA00022723"/>
    </source>
</evidence>
<protein>
    <recommendedName>
        <fullName evidence="11 12">DNA repair protein RadA</fullName>
    </recommendedName>
</protein>
<dbReference type="GO" id="GO:0004176">
    <property type="term" value="F:ATP-dependent peptidase activity"/>
    <property type="evidence" value="ECO:0007669"/>
    <property type="project" value="InterPro"/>
</dbReference>
<evidence type="ECO:0000256" key="9">
    <source>
        <dbReference type="ARBA" id="ARBA00023125"/>
    </source>
</evidence>
<dbReference type="InterPro" id="IPR008269">
    <property type="entry name" value="Lon_proteolytic"/>
</dbReference>
<keyword evidence="2 11" id="KW-0547">Nucleotide-binding</keyword>
<dbReference type="PRINTS" id="PR01874">
    <property type="entry name" value="DNAREPAIRADA"/>
</dbReference>
<dbReference type="SMART" id="SM00382">
    <property type="entry name" value="AAA"/>
    <property type="match status" value="1"/>
</dbReference>
<evidence type="ECO:0000313" key="15">
    <source>
        <dbReference type="EMBL" id="OCL27865.1"/>
    </source>
</evidence>
<evidence type="ECO:0000256" key="6">
    <source>
        <dbReference type="ARBA" id="ARBA00022833"/>
    </source>
</evidence>
<evidence type="ECO:0000256" key="5">
    <source>
        <dbReference type="ARBA" id="ARBA00022801"/>
    </source>
</evidence>
<dbReference type="CDD" id="cd01121">
    <property type="entry name" value="RadA_SMS_N"/>
    <property type="match status" value="1"/>
</dbReference>
<dbReference type="InterPro" id="IPR027417">
    <property type="entry name" value="P-loop_NTPase"/>
</dbReference>
<dbReference type="GO" id="GO:0000725">
    <property type="term" value="P:recombinational repair"/>
    <property type="evidence" value="ECO:0007669"/>
    <property type="project" value="UniProtKB-UniRule"/>
</dbReference>
<evidence type="ECO:0000256" key="7">
    <source>
        <dbReference type="ARBA" id="ARBA00022840"/>
    </source>
</evidence>
<evidence type="ECO:0000256" key="3">
    <source>
        <dbReference type="ARBA" id="ARBA00022763"/>
    </source>
</evidence>
<dbReference type="InterPro" id="IPR020568">
    <property type="entry name" value="Ribosomal_Su5_D2-typ_SF"/>
</dbReference>
<organism evidence="15 16">
    <name type="scientific">Orenia metallireducens</name>
    <dbReference type="NCBI Taxonomy" id="1413210"/>
    <lineage>
        <taxon>Bacteria</taxon>
        <taxon>Bacillati</taxon>
        <taxon>Bacillota</taxon>
        <taxon>Clostridia</taxon>
        <taxon>Halanaerobiales</taxon>
        <taxon>Halobacteroidaceae</taxon>
        <taxon>Orenia</taxon>
    </lineage>
</organism>
<dbReference type="PROSITE" id="PS50162">
    <property type="entry name" value="RECA_2"/>
    <property type="match status" value="1"/>
</dbReference>
<dbReference type="AlphaFoldDB" id="A0A1C0ABV2"/>
<dbReference type="EMBL" id="LWDV01000007">
    <property type="protein sequence ID" value="OCL27865.1"/>
    <property type="molecule type" value="Genomic_DNA"/>
</dbReference>
<comment type="caution">
    <text evidence="15">The sequence shown here is derived from an EMBL/GenBank/DDBJ whole genome shotgun (WGS) entry which is preliminary data.</text>
</comment>
<dbReference type="GO" id="GO:0006508">
    <property type="term" value="P:proteolysis"/>
    <property type="evidence" value="ECO:0007669"/>
    <property type="project" value="InterPro"/>
</dbReference>
<evidence type="ECO:0000256" key="12">
    <source>
        <dbReference type="NCBIfam" id="TIGR00416"/>
    </source>
</evidence>
<gene>
    <name evidence="11" type="primary">radA</name>
    <name evidence="15" type="ORF">U472_04775</name>
</gene>
<evidence type="ECO:0000259" key="14">
    <source>
        <dbReference type="PROSITE" id="PS50162"/>
    </source>
</evidence>
<dbReference type="InterPro" id="IPR003593">
    <property type="entry name" value="AAA+_ATPase"/>
</dbReference>
<accession>A0A1C0ABV2</accession>
<name>A0A1C0ABV2_9FIRM</name>
<dbReference type="SUPFAM" id="SSF52540">
    <property type="entry name" value="P-loop containing nucleoside triphosphate hydrolases"/>
    <property type="match status" value="1"/>
</dbReference>
<dbReference type="GO" id="GO:0005524">
    <property type="term" value="F:ATP binding"/>
    <property type="evidence" value="ECO:0007669"/>
    <property type="project" value="UniProtKB-UniRule"/>
</dbReference>
<evidence type="ECO:0000256" key="11">
    <source>
        <dbReference type="HAMAP-Rule" id="MF_01498"/>
    </source>
</evidence>
<keyword evidence="8 11" id="KW-0346">Stress response</keyword>
<keyword evidence="4 13" id="KW-0863">Zinc-finger</keyword>
<sequence length="453" mass="49991">MAKNKKRYICQECGYQALRWSGKCLGCNSWNTLVEEIIDTKEQKKEAQVTTNIRPEKINEIEIESEDRKKTGFSELDRVLGGGIVPGSLILIGGDPGIGKSTLLLQTSYNVSQIYDKVLYISGEESPRQIKLRADRLETINSSMYILAETNLLTIVNNVEELNPDLLIIDSIQTIYNPNLESAPGSVSQVRDATGRLMRLAKKNNIPIFIVGHVTKEGSIAGPRVLEHMVDTVLYFEGDRHYTYRVLRAVKNRFGSTNEIGIFEMRQGGLSEVLNPSQLFISERANNVSGSVIIPCMEGSRPILVELQSLVSSATFGTPSRMTTGVDHKRVSLLLAVLEKKLGLHIQGQDVYINIAGGFQVDEPAVDLGLIAAVVSSFRDIAIPQEFVILGEVGLSGEVRAISQIEKRINEASKLGFTKFIIPKSNSEDLNYSDIEIYGVSNVYQVLDLILGG</sequence>
<evidence type="ECO:0000256" key="4">
    <source>
        <dbReference type="ARBA" id="ARBA00022771"/>
    </source>
</evidence>
<dbReference type="Proteomes" id="UP000093514">
    <property type="component" value="Unassembled WGS sequence"/>
</dbReference>
<feature type="short sequence motif" description="RadA KNRFG motif" evidence="11">
    <location>
        <begin position="251"/>
        <end position="255"/>
    </location>
</feature>
<dbReference type="SUPFAM" id="SSF54211">
    <property type="entry name" value="Ribosomal protein S5 domain 2-like"/>
    <property type="match status" value="1"/>
</dbReference>
<dbReference type="InterPro" id="IPR004504">
    <property type="entry name" value="DNA_repair_RadA"/>
</dbReference>
<reference evidence="16" key="1">
    <citation type="submission" date="2016-07" db="EMBL/GenBank/DDBJ databases">
        <authorList>
            <person name="Florea S."/>
            <person name="Webb J.S."/>
            <person name="Jaromczyk J."/>
            <person name="Schardl C.L."/>
        </authorList>
    </citation>
    <scope>NUCLEOTIDE SEQUENCE [LARGE SCALE GENOMIC DNA]</scope>
    <source>
        <strain evidence="16">Z6</strain>
    </source>
</reference>
<dbReference type="Pfam" id="PF05362">
    <property type="entry name" value="Lon_C"/>
    <property type="match status" value="1"/>
</dbReference>
<dbReference type="GO" id="GO:0140664">
    <property type="term" value="F:ATP-dependent DNA damage sensor activity"/>
    <property type="evidence" value="ECO:0007669"/>
    <property type="project" value="InterPro"/>
</dbReference>
<evidence type="ECO:0000256" key="13">
    <source>
        <dbReference type="RuleBase" id="RU003555"/>
    </source>
</evidence>
<feature type="binding site" evidence="11">
    <location>
        <begin position="94"/>
        <end position="101"/>
    </location>
    <ligand>
        <name>ATP</name>
        <dbReference type="ChEBI" id="CHEBI:30616"/>
    </ligand>
</feature>
<dbReference type="InterPro" id="IPR014721">
    <property type="entry name" value="Ribsml_uS5_D2-typ_fold_subgr"/>
</dbReference>
<evidence type="ECO:0000256" key="2">
    <source>
        <dbReference type="ARBA" id="ARBA00022741"/>
    </source>
</evidence>
<dbReference type="RefSeq" id="WP_068716039.1">
    <property type="nucleotide sequence ID" value="NZ_LWDV01000007.1"/>
</dbReference>
<evidence type="ECO:0000256" key="8">
    <source>
        <dbReference type="ARBA" id="ARBA00023016"/>
    </source>
</evidence>
<reference evidence="15 16" key="2">
    <citation type="submission" date="2016-08" db="EMBL/GenBank/DDBJ databases">
        <title>Orenia metallireducens sp. nov. strain Z6, a Novel Metal-reducing Firmicute from the Deep Subsurface.</title>
        <authorList>
            <person name="Maxim B.I."/>
            <person name="Kenneth K."/>
            <person name="Flynn T.M."/>
            <person name="Oloughlin E.J."/>
            <person name="Locke R.A."/>
            <person name="Weber J.R."/>
            <person name="Egan S.M."/>
            <person name="Mackie R.I."/>
            <person name="Cann I.K."/>
        </authorList>
    </citation>
    <scope>NUCLEOTIDE SEQUENCE [LARGE SCALE GENOMIC DNA]</scope>
    <source>
        <strain evidence="15 16">Z6</strain>
    </source>
</reference>
<keyword evidence="9 11" id="KW-0238">DNA-binding</keyword>
<feature type="domain" description="RecA family profile 1" evidence="14">
    <location>
        <begin position="65"/>
        <end position="214"/>
    </location>
</feature>
<comment type="function">
    <text evidence="11">Plays a role in repairing double-strand DNA breaks, probably involving stabilizing or processing branched DNA or blocked replication forks.</text>
</comment>
<proteinExistence type="inferred from homology"/>
<dbReference type="Gene3D" id="3.40.50.300">
    <property type="entry name" value="P-loop containing nucleotide triphosphate hydrolases"/>
    <property type="match status" value="1"/>
</dbReference>
<dbReference type="Pfam" id="PF18073">
    <property type="entry name" value="Zn_ribbon_LapB"/>
    <property type="match status" value="1"/>
</dbReference>
<keyword evidence="5" id="KW-0378">Hydrolase</keyword>
<comment type="domain">
    <text evidence="11">The middle region has homology to RecA with ATPase motifs including the RadA KNRFG motif, while the C-terminus is homologous to Lon protease.</text>
</comment>
<feature type="region of interest" description="Lon-protease-like" evidence="11">
    <location>
        <begin position="350"/>
        <end position="453"/>
    </location>
</feature>